<evidence type="ECO:0000313" key="3">
    <source>
        <dbReference type="Proteomes" id="UP001241605"/>
    </source>
</evidence>
<dbReference type="Proteomes" id="UP001241605">
    <property type="component" value="Chromosome"/>
</dbReference>
<dbReference type="InterPro" id="IPR000873">
    <property type="entry name" value="AMP-dep_synth/lig_dom"/>
</dbReference>
<dbReference type="PANTHER" id="PTHR45398">
    <property type="match status" value="1"/>
</dbReference>
<feature type="domain" description="AMP-dependent synthetase/ligase" evidence="1">
    <location>
        <begin position="21"/>
        <end position="326"/>
    </location>
</feature>
<organism evidence="2 3">
    <name type="scientific">Tropicibacter oceani</name>
    <dbReference type="NCBI Taxonomy" id="3058420"/>
    <lineage>
        <taxon>Bacteria</taxon>
        <taxon>Pseudomonadati</taxon>
        <taxon>Pseudomonadota</taxon>
        <taxon>Alphaproteobacteria</taxon>
        <taxon>Rhodobacterales</taxon>
        <taxon>Roseobacteraceae</taxon>
        <taxon>Tropicibacter</taxon>
    </lineage>
</organism>
<dbReference type="Pfam" id="PF00501">
    <property type="entry name" value="AMP-binding"/>
    <property type="match status" value="1"/>
</dbReference>
<dbReference type="InterPro" id="IPR045851">
    <property type="entry name" value="AMP-bd_C_sf"/>
</dbReference>
<reference evidence="2 3" key="1">
    <citation type="submission" date="2023-05" db="EMBL/GenBank/DDBJ databases">
        <title>YMD87, complete Genome.</title>
        <authorList>
            <person name="Zhang J."/>
            <person name="Xu X."/>
        </authorList>
    </citation>
    <scope>NUCLEOTIDE SEQUENCE [LARGE SCALE GENOMIC DNA]</scope>
    <source>
        <strain evidence="2 3">YMD87</strain>
    </source>
</reference>
<keyword evidence="3" id="KW-1185">Reference proteome</keyword>
<accession>A0ABY8QL18</accession>
<protein>
    <submittedName>
        <fullName evidence="2">AMP-binding protein</fullName>
    </submittedName>
</protein>
<sequence length="489" mass="53305">MQGAADFLARIHAGFAGVSAPACLHDAGDLSFDQLHGRSSALAAELAGDRSPVMIRGHKHASYLVAYWACLLAGRPLIPIEPDLPVQRIRDAAAKAGVGLMLGAGTAALTDDPGVPQRDVTDFDESLPGFSPVPRAGRDTAYIMFSSGTSGQPKGIRVSYDNLAGFVDWLRGGLLPDVPLRAVTGNVRYCFDVSLFELWTSWLRRIPISVLDHGDFINSRKYIDRYAAHGAGLWISTPSAIQFYMRDKQFNGQNMPDLRLFLFCGEILPKHLVVDLRQRFPGARVINTYGPTECTVAVTSVEITDDHLVAERPLPIGAPRRGCSLVLEQGQITICGAPVGPGYVGLPDKQAAAFPAPNRYRTGDIGHQGADGLWYFQGRADREIKLQGIRIDLNEIEAQIRALQGVQAAVVDPHKLRGSYRALNAYVSGPDCADGLASLARRMATDLPAYMVPRFWFGCRDLQFNHNTKLDRGTFMAAAHAGDLRYVHD</sequence>
<name>A0ABY8QL18_9RHOB</name>
<dbReference type="PANTHER" id="PTHR45398:SF1">
    <property type="entry name" value="ENZYME, PUTATIVE (JCVI)-RELATED"/>
    <property type="match status" value="1"/>
</dbReference>
<gene>
    <name evidence="2" type="ORF">QF118_02885</name>
</gene>
<dbReference type="PROSITE" id="PS00455">
    <property type="entry name" value="AMP_BINDING"/>
    <property type="match status" value="1"/>
</dbReference>
<dbReference type="Gene3D" id="3.30.300.30">
    <property type="match status" value="1"/>
</dbReference>
<evidence type="ECO:0000313" key="2">
    <source>
        <dbReference type="EMBL" id="WGW04512.1"/>
    </source>
</evidence>
<dbReference type="SUPFAM" id="SSF56801">
    <property type="entry name" value="Acetyl-CoA synthetase-like"/>
    <property type="match status" value="1"/>
</dbReference>
<dbReference type="EMBL" id="CP124616">
    <property type="protein sequence ID" value="WGW04512.1"/>
    <property type="molecule type" value="Genomic_DNA"/>
</dbReference>
<dbReference type="RefSeq" id="WP_282301147.1">
    <property type="nucleotide sequence ID" value="NZ_CP124616.1"/>
</dbReference>
<dbReference type="InterPro" id="IPR042099">
    <property type="entry name" value="ANL_N_sf"/>
</dbReference>
<proteinExistence type="predicted"/>
<evidence type="ECO:0000259" key="1">
    <source>
        <dbReference type="Pfam" id="PF00501"/>
    </source>
</evidence>
<dbReference type="Gene3D" id="3.40.50.12780">
    <property type="entry name" value="N-terminal domain of ligase-like"/>
    <property type="match status" value="1"/>
</dbReference>
<dbReference type="InterPro" id="IPR020845">
    <property type="entry name" value="AMP-binding_CS"/>
</dbReference>